<dbReference type="GO" id="GO:0032053">
    <property type="term" value="P:ciliary basal body organization"/>
    <property type="evidence" value="ECO:0007669"/>
    <property type="project" value="TreeGrafter"/>
</dbReference>
<dbReference type="GO" id="GO:0005814">
    <property type="term" value="C:centriole"/>
    <property type="evidence" value="ECO:0007669"/>
    <property type="project" value="InterPro"/>
</dbReference>
<dbReference type="GO" id="GO:1903723">
    <property type="term" value="P:negative regulation of centriole elongation"/>
    <property type="evidence" value="ECO:0007669"/>
    <property type="project" value="TreeGrafter"/>
</dbReference>
<dbReference type="EMBL" id="JASPKY010000029">
    <property type="protein sequence ID" value="KAK9751244.1"/>
    <property type="molecule type" value="Genomic_DNA"/>
</dbReference>
<evidence type="ECO:0000313" key="2">
    <source>
        <dbReference type="EMBL" id="KAK9751244.1"/>
    </source>
</evidence>
<evidence type="ECO:0000256" key="1">
    <source>
        <dbReference type="SAM" id="MobiDB-lite"/>
    </source>
</evidence>
<dbReference type="AlphaFoldDB" id="A0AAW1MPR4"/>
<proteinExistence type="predicted"/>
<dbReference type="PROSITE" id="PS50096">
    <property type="entry name" value="IQ"/>
    <property type="match status" value="1"/>
</dbReference>
<dbReference type="Pfam" id="PF16025">
    <property type="entry name" value="CaM_bind"/>
    <property type="match status" value="1"/>
</dbReference>
<sequence length="583" mass="67116">MFEKDMKPATKYISCIKIKGVPILSPLITHAKRKEIHRYKQQAIKLEKRLKREYELRQYIDTYYIPDIENYTNNIITTSLEHRLSFEDDLTSQIIDIENQVKEMKDSSINNKLPCNTEKKTPFLSCDLQVSQYANNEFIVLTKFEKSKSNIVTIIDDPLCFEQNVSLSAKESSDNEVDISSVNNQRPRLIRSNSYTLESPSPLLLEHLRKQSESVDMFDECKTSKAVDKVENVTELNASPNDEIIVTTNIQDNYDNLDDSNFTDFSTTESELRNISTCISDQICNAEDFAVVEGQYQLKEFIDNNVPKMLNSQKIQSETAKEKESYFSESKKDYSTCMNNLPMTELDHLNVASSNKQLGEYDEEYLKQMLSTIPEIYSKQIMGLLEKQKQELLFKMKSSQDTSLHSTEISYDQIKNSRYLNVETDTEFPNSVVLNCSRQLFPSCYTKRSKTPLPDIEDDAASVINAAAKGYLVRRLMKTDRVQGLIQTIRDALICAMQLHSETSDRINESDVELHRRLIQQVSAACYEFHDVFFALTTSEQMTIIRVDRERQKEKLKRPVSRASSVGKSSRSSVRSMTRSSIN</sequence>
<keyword evidence="3" id="KW-1185">Reference proteome</keyword>
<reference evidence="2 3" key="1">
    <citation type="journal article" date="2024" name="BMC Genomics">
        <title>De novo assembly and annotation of Popillia japonica's genome with initial clues to its potential as an invasive pest.</title>
        <authorList>
            <person name="Cucini C."/>
            <person name="Boschi S."/>
            <person name="Funari R."/>
            <person name="Cardaioli E."/>
            <person name="Iannotti N."/>
            <person name="Marturano G."/>
            <person name="Paoli F."/>
            <person name="Bruttini M."/>
            <person name="Carapelli A."/>
            <person name="Frati F."/>
            <person name="Nardi F."/>
        </authorList>
    </citation>
    <scope>NUCLEOTIDE SEQUENCE [LARGE SCALE GENOMIC DNA]</scope>
    <source>
        <strain evidence="2">DMR45628</strain>
    </source>
</reference>
<feature type="compositionally biased region" description="Low complexity" evidence="1">
    <location>
        <begin position="561"/>
        <end position="583"/>
    </location>
</feature>
<protein>
    <recommendedName>
        <fullName evidence="4">Centriolar coiled-coil protein of 110 kDa</fullName>
    </recommendedName>
</protein>
<dbReference type="PANTHER" id="PTHR13594:SF1">
    <property type="entry name" value="CENTRIOLAR COILED-COIL PROTEIN OF 110 KDA"/>
    <property type="match status" value="1"/>
</dbReference>
<dbReference type="GO" id="GO:0032465">
    <property type="term" value="P:regulation of cytokinesis"/>
    <property type="evidence" value="ECO:0007669"/>
    <property type="project" value="InterPro"/>
</dbReference>
<feature type="region of interest" description="Disordered" evidence="1">
    <location>
        <begin position="555"/>
        <end position="583"/>
    </location>
</feature>
<dbReference type="Proteomes" id="UP001458880">
    <property type="component" value="Unassembled WGS sequence"/>
</dbReference>
<accession>A0AAW1MPR4</accession>
<name>A0AAW1MPR4_POPJA</name>
<evidence type="ECO:0008006" key="4">
    <source>
        <dbReference type="Google" id="ProtNLM"/>
    </source>
</evidence>
<dbReference type="InterPro" id="IPR033207">
    <property type="entry name" value="CCP110"/>
</dbReference>
<comment type="caution">
    <text evidence="2">The sequence shown here is derived from an EMBL/GenBank/DDBJ whole genome shotgun (WGS) entry which is preliminary data.</text>
</comment>
<evidence type="ECO:0000313" key="3">
    <source>
        <dbReference type="Proteomes" id="UP001458880"/>
    </source>
</evidence>
<gene>
    <name evidence="2" type="ORF">QE152_g5088</name>
</gene>
<dbReference type="GO" id="GO:0007099">
    <property type="term" value="P:centriole replication"/>
    <property type="evidence" value="ECO:0007669"/>
    <property type="project" value="InterPro"/>
</dbReference>
<dbReference type="PANTHER" id="PTHR13594">
    <property type="entry name" value="CENTRIOLAR COILED-COIL PROTEIN OF 110 KDA"/>
    <property type="match status" value="1"/>
</dbReference>
<organism evidence="2 3">
    <name type="scientific">Popillia japonica</name>
    <name type="common">Japanese beetle</name>
    <dbReference type="NCBI Taxonomy" id="7064"/>
    <lineage>
        <taxon>Eukaryota</taxon>
        <taxon>Metazoa</taxon>
        <taxon>Ecdysozoa</taxon>
        <taxon>Arthropoda</taxon>
        <taxon>Hexapoda</taxon>
        <taxon>Insecta</taxon>
        <taxon>Pterygota</taxon>
        <taxon>Neoptera</taxon>
        <taxon>Endopterygota</taxon>
        <taxon>Coleoptera</taxon>
        <taxon>Polyphaga</taxon>
        <taxon>Scarabaeiformia</taxon>
        <taxon>Scarabaeidae</taxon>
        <taxon>Rutelinae</taxon>
        <taxon>Popillia</taxon>
    </lineage>
</organism>